<feature type="domain" description="Major facilitator superfamily (MFS) profile" evidence="7">
    <location>
        <begin position="22"/>
        <end position="432"/>
    </location>
</feature>
<evidence type="ECO:0000256" key="5">
    <source>
        <dbReference type="ARBA" id="ARBA00023136"/>
    </source>
</evidence>
<accession>A0A6G7B778</accession>
<dbReference type="AlphaFoldDB" id="A0A6G7B778"/>
<reference evidence="8 9" key="1">
    <citation type="submission" date="2020-02" db="EMBL/GenBank/DDBJ databases">
        <title>Complete genome sequences of six Lactobacillus iners strains isolated from the human vagina.</title>
        <authorList>
            <person name="France M.T."/>
            <person name="Rutt L."/>
            <person name="Narina S."/>
            <person name="Arbaugh S."/>
            <person name="Humphrys M.S."/>
            <person name="Ma B."/>
            <person name="Hayward M.R."/>
            <person name="Relman D."/>
            <person name="Kwon D.S."/>
            <person name="Ravel J."/>
        </authorList>
    </citation>
    <scope>NUCLEOTIDE SEQUENCE [LARGE SCALE GENOMIC DNA]</scope>
    <source>
        <strain evidence="8 9">C0210C1</strain>
    </source>
</reference>
<name>A0A6G7B778_9LACO</name>
<evidence type="ECO:0000313" key="8">
    <source>
        <dbReference type="EMBL" id="QIH23242.1"/>
    </source>
</evidence>
<feature type="transmembrane region" description="Helical" evidence="6">
    <location>
        <begin position="409"/>
        <end position="429"/>
    </location>
</feature>
<feature type="transmembrane region" description="Helical" evidence="6">
    <location>
        <begin position="292"/>
        <end position="310"/>
    </location>
</feature>
<evidence type="ECO:0000259" key="7">
    <source>
        <dbReference type="PROSITE" id="PS50850"/>
    </source>
</evidence>
<dbReference type="GO" id="GO:0022857">
    <property type="term" value="F:transmembrane transporter activity"/>
    <property type="evidence" value="ECO:0007669"/>
    <property type="project" value="InterPro"/>
</dbReference>
<evidence type="ECO:0000256" key="4">
    <source>
        <dbReference type="ARBA" id="ARBA00022989"/>
    </source>
</evidence>
<dbReference type="CDD" id="cd17316">
    <property type="entry name" value="MFS_SV2_like"/>
    <property type="match status" value="1"/>
</dbReference>
<dbReference type="InterPro" id="IPR036259">
    <property type="entry name" value="MFS_trans_sf"/>
</dbReference>
<comment type="subcellular location">
    <subcellularLocation>
        <location evidence="1">Cell membrane</location>
        <topology evidence="1">Multi-pass membrane protein</topology>
    </subcellularLocation>
</comment>
<dbReference type="InterPro" id="IPR005828">
    <property type="entry name" value="MFS_sugar_transport-like"/>
</dbReference>
<feature type="transmembrane region" description="Helical" evidence="6">
    <location>
        <begin position="88"/>
        <end position="106"/>
    </location>
</feature>
<feature type="transmembrane region" description="Helical" evidence="6">
    <location>
        <begin position="341"/>
        <end position="364"/>
    </location>
</feature>
<feature type="transmembrane region" description="Helical" evidence="6">
    <location>
        <begin position="376"/>
        <end position="397"/>
    </location>
</feature>
<keyword evidence="4 6" id="KW-1133">Transmembrane helix</keyword>
<proteinExistence type="predicted"/>
<feature type="transmembrane region" description="Helical" evidence="6">
    <location>
        <begin position="56"/>
        <end position="76"/>
    </location>
</feature>
<dbReference type="PROSITE" id="PS50850">
    <property type="entry name" value="MFS"/>
    <property type="match status" value="1"/>
</dbReference>
<evidence type="ECO:0000256" key="6">
    <source>
        <dbReference type="SAM" id="Phobius"/>
    </source>
</evidence>
<dbReference type="GO" id="GO:0005886">
    <property type="term" value="C:plasma membrane"/>
    <property type="evidence" value="ECO:0007669"/>
    <property type="project" value="UniProtKB-SubCell"/>
</dbReference>
<feature type="transmembrane region" description="Helical" evidence="6">
    <location>
        <begin position="317"/>
        <end position="335"/>
    </location>
</feature>
<feature type="transmembrane region" description="Helical" evidence="6">
    <location>
        <begin position="173"/>
        <end position="192"/>
    </location>
</feature>
<keyword evidence="3 6" id="KW-0812">Transmembrane</keyword>
<organism evidence="8 9">
    <name type="scientific">Lactobacillus iners</name>
    <dbReference type="NCBI Taxonomy" id="147802"/>
    <lineage>
        <taxon>Bacteria</taxon>
        <taxon>Bacillati</taxon>
        <taxon>Bacillota</taxon>
        <taxon>Bacilli</taxon>
        <taxon>Lactobacillales</taxon>
        <taxon>Lactobacillaceae</taxon>
        <taxon>Lactobacillus</taxon>
    </lineage>
</organism>
<feature type="transmembrane region" description="Helical" evidence="6">
    <location>
        <begin position="149"/>
        <end position="167"/>
    </location>
</feature>
<gene>
    <name evidence="8" type="ORF">G6Z83_00150</name>
</gene>
<feature type="transmembrane region" description="Helical" evidence="6">
    <location>
        <begin position="20"/>
        <end position="44"/>
    </location>
</feature>
<sequence>MQENYNKKNYQYAPFSKVHLRVYIAICLGQIACGYSLGISGLAIEAANKYLNITSIWNGLIGSGTLIGLGGSIFMGRLADKIGRHHMLMINMYVLSFLSIIQLFTSNLLFTFIIRIGIGLMIAIDYTVGNALLIEWMPIQEGAKKQSSILLYWTLGFVISYPIGLIIHGFGPLTWRIILASVAFFSLIAALYRTSFNLPGSPSWLASRGNFVDANKIIQYQLGKKWGLPKHLERYKPIKSLSWTELFNKHYLRRTIVGGGFYACQSFAYFGISIFLPLILKSMNLQNNYLPGIIYNIGIFVGVSIGVVIFNHIGRKIFLTSTFLISAISIGLLALSLHANAWIKVVLFLIFAMSLSSGLVFDYTYTTELFDVKIRATGVGTCIAISRIGAFLGTFLLPIINQNYGTSTAMFICFIALVLGALICGILAIETAALSK</sequence>
<dbReference type="SUPFAM" id="SSF103473">
    <property type="entry name" value="MFS general substrate transporter"/>
    <property type="match status" value="1"/>
</dbReference>
<evidence type="ECO:0000256" key="3">
    <source>
        <dbReference type="ARBA" id="ARBA00022692"/>
    </source>
</evidence>
<feature type="transmembrane region" description="Helical" evidence="6">
    <location>
        <begin position="256"/>
        <end position="280"/>
    </location>
</feature>
<dbReference type="InterPro" id="IPR020846">
    <property type="entry name" value="MFS_dom"/>
</dbReference>
<dbReference type="EMBL" id="CP049228">
    <property type="protein sequence ID" value="QIH23242.1"/>
    <property type="molecule type" value="Genomic_DNA"/>
</dbReference>
<protein>
    <submittedName>
        <fullName evidence="8">MFS transporter</fullName>
    </submittedName>
</protein>
<evidence type="ECO:0000256" key="2">
    <source>
        <dbReference type="ARBA" id="ARBA00022448"/>
    </source>
</evidence>
<dbReference type="Gene3D" id="1.20.1250.20">
    <property type="entry name" value="MFS general substrate transporter like domains"/>
    <property type="match status" value="1"/>
</dbReference>
<feature type="transmembrane region" description="Helical" evidence="6">
    <location>
        <begin position="112"/>
        <end position="137"/>
    </location>
</feature>
<dbReference type="RefSeq" id="WP_006734793.1">
    <property type="nucleotide sequence ID" value="NZ_CP049228.1"/>
</dbReference>
<keyword evidence="2" id="KW-0813">Transport</keyword>
<dbReference type="PANTHER" id="PTHR23511">
    <property type="entry name" value="SYNAPTIC VESICLE GLYCOPROTEIN 2"/>
    <property type="match status" value="1"/>
</dbReference>
<dbReference type="Pfam" id="PF00083">
    <property type="entry name" value="Sugar_tr"/>
    <property type="match status" value="1"/>
</dbReference>
<dbReference type="Proteomes" id="UP000501676">
    <property type="component" value="Chromosome"/>
</dbReference>
<evidence type="ECO:0000256" key="1">
    <source>
        <dbReference type="ARBA" id="ARBA00004651"/>
    </source>
</evidence>
<keyword evidence="5 6" id="KW-0472">Membrane</keyword>
<dbReference type="PANTHER" id="PTHR23511:SF34">
    <property type="entry name" value="SYNAPTIC VESICLE GLYCOPROTEIN 2"/>
    <property type="match status" value="1"/>
</dbReference>
<evidence type="ECO:0000313" key="9">
    <source>
        <dbReference type="Proteomes" id="UP000501676"/>
    </source>
</evidence>